<dbReference type="EMBL" id="CP014518">
    <property type="protein sequence ID" value="AMM31778.1"/>
    <property type="molecule type" value="Genomic_DNA"/>
</dbReference>
<organism evidence="2 3">
    <name type="scientific">Sinomonas atrocyanea</name>
    <dbReference type="NCBI Taxonomy" id="37927"/>
    <lineage>
        <taxon>Bacteria</taxon>
        <taxon>Bacillati</taxon>
        <taxon>Actinomycetota</taxon>
        <taxon>Actinomycetes</taxon>
        <taxon>Micrococcales</taxon>
        <taxon>Micrococcaceae</taxon>
        <taxon>Sinomonas</taxon>
    </lineage>
</organism>
<feature type="transmembrane region" description="Helical" evidence="1">
    <location>
        <begin position="174"/>
        <end position="194"/>
    </location>
</feature>
<evidence type="ECO:0008006" key="4">
    <source>
        <dbReference type="Google" id="ProtNLM"/>
    </source>
</evidence>
<dbReference type="RefSeq" id="WP_066496246.1">
    <property type="nucleotide sequence ID" value="NZ_BJMO01000077.1"/>
</dbReference>
<evidence type="ECO:0000313" key="3">
    <source>
        <dbReference type="Proteomes" id="UP000070134"/>
    </source>
</evidence>
<dbReference type="PATRIC" id="fig|37927.3.peg.1141"/>
<name>A0A126ZX66_9MICC</name>
<keyword evidence="1" id="KW-0812">Transmembrane</keyword>
<feature type="transmembrane region" description="Helical" evidence="1">
    <location>
        <begin position="95"/>
        <end position="121"/>
    </location>
</feature>
<protein>
    <recommendedName>
        <fullName evidence="4">Integral membrane protein</fullName>
    </recommendedName>
</protein>
<keyword evidence="3" id="KW-1185">Reference proteome</keyword>
<evidence type="ECO:0000256" key="1">
    <source>
        <dbReference type="SAM" id="Phobius"/>
    </source>
</evidence>
<evidence type="ECO:0000313" key="2">
    <source>
        <dbReference type="EMBL" id="AMM31778.1"/>
    </source>
</evidence>
<sequence>MTALAWVTFALALVLALVRIPSALRGENRLMMALFGLIALAVLLSIGGPYLAIDAALGGINLANLLLRFLIYAITLLLAVRVARAFSARSAQSALLGPWGLGALALVGAGTVMSFLLMGLLPSSVGLGAGDNHAWFDVYGELGRVYPGFTGVILLPSLLRALRGASLPALRVAAGLLAAGYAMLALTVIFPLMPDDWVAARQAMNYSSLLFLLTGLATIWLAGLMARRRAETS</sequence>
<feature type="transmembrane region" description="Helical" evidence="1">
    <location>
        <begin position="145"/>
        <end position="162"/>
    </location>
</feature>
<accession>A0A126ZX66</accession>
<dbReference type="AlphaFoldDB" id="A0A126ZX66"/>
<reference evidence="2 3" key="1">
    <citation type="submission" date="2016-02" db="EMBL/GenBank/DDBJ databases">
        <title>Complete genome of Sinomonas atrocyanea KCTC 3377.</title>
        <authorList>
            <person name="Kim K.M."/>
        </authorList>
    </citation>
    <scope>NUCLEOTIDE SEQUENCE [LARGE SCALE GENOMIC DNA]</scope>
    <source>
        <strain evidence="2 3">KCTC 3377</strain>
    </source>
</reference>
<dbReference type="STRING" id="37927.SA2016_1096"/>
<gene>
    <name evidence="2" type="ORF">SA2016_1096</name>
</gene>
<keyword evidence="1" id="KW-1133">Transmembrane helix</keyword>
<feature type="transmembrane region" description="Helical" evidence="1">
    <location>
        <begin position="206"/>
        <end position="226"/>
    </location>
</feature>
<feature type="transmembrane region" description="Helical" evidence="1">
    <location>
        <begin position="65"/>
        <end position="83"/>
    </location>
</feature>
<feature type="transmembrane region" description="Helical" evidence="1">
    <location>
        <begin position="6"/>
        <end position="24"/>
    </location>
</feature>
<feature type="transmembrane region" description="Helical" evidence="1">
    <location>
        <begin position="31"/>
        <end position="53"/>
    </location>
</feature>
<dbReference type="OrthoDB" id="4937800at2"/>
<keyword evidence="1" id="KW-0472">Membrane</keyword>
<dbReference type="KEGG" id="satk:SA2016_1096"/>
<proteinExistence type="predicted"/>
<dbReference type="Proteomes" id="UP000070134">
    <property type="component" value="Chromosome"/>
</dbReference>